<evidence type="ECO:0000256" key="1">
    <source>
        <dbReference type="ARBA" id="ARBA00005336"/>
    </source>
</evidence>
<dbReference type="NCBIfam" id="NF003740">
    <property type="entry name" value="PRK05337.1"/>
    <property type="match status" value="1"/>
</dbReference>
<dbReference type="Pfam" id="PF00933">
    <property type="entry name" value="Glyco_hydro_3"/>
    <property type="match status" value="1"/>
</dbReference>
<dbReference type="eggNOG" id="arCOG04634">
    <property type="taxonomic scope" value="Archaea"/>
</dbReference>
<dbReference type="PANTHER" id="PTHR30480:SF16">
    <property type="entry name" value="GLYCOSIDE HYDROLASE FAMILY 3 DOMAIN PROTEIN"/>
    <property type="match status" value="1"/>
</dbReference>
<dbReference type="PRINTS" id="PR00133">
    <property type="entry name" value="GLHYDRLASE3"/>
</dbReference>
<dbReference type="OrthoDB" id="30657at2157"/>
<protein>
    <submittedName>
        <fullName evidence="5">Glycoside hydrolase</fullName>
    </submittedName>
</protein>
<sequence>MLTADGREMDLATKVGQLFVVGFDGTEPTDDLRTLITDRQCGNVVYFGRNIESPDQVATLTDRLRRLILEEGAGVPPFVMADQEGGVVSRLGWGTTLPSQMCLGASADPELARAAGEAVAAELATLGINVNLAPVLDVNNNNPRNPVIGVRSFGEDPDLVGDLGAELAMGMQANGVVACGKHFPGHGDTSTDSHHELPVVEHDRDRLAAVEFAPFRRAIEAGIDAIMTTHVSFPAIADSPSTPATVSPAVQRRLLRDELGFGGLIVTDGMEMRAIADTIGTPAGCVRALEAGCDLLLVCHTPETQAAAIDAVIDAVESGRLDEARIDAAVERILRFKRRRLGASRPPSAARWAETADRSREVGRAIAARGITLVRDRDDTLPLTTERPLHLIGSSSGRSSPAEDDEFEPTLLADSLAAAGFDVTCHEVADRSDLPSVEAGTQVIATVDGAMADESRAAVVRTLDDRRQRFAAVVVRNPYDLSAVPDVSTAVSMYDYTRATRTALGEVLLGETTATGRLPVTVPELAD</sequence>
<proteinExistence type="inferred from homology"/>
<dbReference type="InterPro" id="IPR050226">
    <property type="entry name" value="NagZ_Beta-hexosaminidase"/>
</dbReference>
<name>L9Z8U5_9EURY</name>
<reference evidence="5 6" key="1">
    <citation type="journal article" date="2014" name="PLoS Genet.">
        <title>Phylogenetically driven sequencing of extremely halophilic archaea reveals strategies for static and dynamic osmo-response.</title>
        <authorList>
            <person name="Becker E.A."/>
            <person name="Seitzer P.M."/>
            <person name="Tritt A."/>
            <person name="Larsen D."/>
            <person name="Krusor M."/>
            <person name="Yao A.I."/>
            <person name="Wu D."/>
            <person name="Madern D."/>
            <person name="Eisen J.A."/>
            <person name="Darling A.E."/>
            <person name="Facciotti M.T."/>
        </authorList>
    </citation>
    <scope>NUCLEOTIDE SEQUENCE [LARGE SCALE GENOMIC DNA]</scope>
    <source>
        <strain evidence="5 6">DSM 3751</strain>
    </source>
</reference>
<dbReference type="InterPro" id="IPR036881">
    <property type="entry name" value="Glyco_hydro_3_C_sf"/>
</dbReference>
<keyword evidence="2 5" id="KW-0378">Hydrolase</keyword>
<evidence type="ECO:0000313" key="5">
    <source>
        <dbReference type="EMBL" id="ELY82799.1"/>
    </source>
</evidence>
<feature type="domain" description="Glycoside hydrolase family 3 N-terminal" evidence="4">
    <location>
        <begin position="12"/>
        <end position="335"/>
    </location>
</feature>
<dbReference type="SUPFAM" id="SSF52279">
    <property type="entry name" value="Beta-D-glucan exohydrolase, C-terminal domain"/>
    <property type="match status" value="1"/>
</dbReference>
<dbReference type="Proteomes" id="UP000011618">
    <property type="component" value="Unassembled WGS sequence"/>
</dbReference>
<comment type="caution">
    <text evidence="5">The sequence shown here is derived from an EMBL/GenBank/DDBJ whole genome shotgun (WGS) entry which is preliminary data.</text>
</comment>
<dbReference type="InterPro" id="IPR036962">
    <property type="entry name" value="Glyco_hydro_3_N_sf"/>
</dbReference>
<evidence type="ECO:0000259" key="4">
    <source>
        <dbReference type="Pfam" id="PF00933"/>
    </source>
</evidence>
<dbReference type="Gene3D" id="3.40.50.1700">
    <property type="entry name" value="Glycoside hydrolase family 3 C-terminal domain"/>
    <property type="match status" value="1"/>
</dbReference>
<gene>
    <name evidence="5" type="ORF">C487_00930</name>
</gene>
<dbReference type="PATRIC" id="fig|1227495.3.peg.176"/>
<dbReference type="GO" id="GO:0009254">
    <property type="term" value="P:peptidoglycan turnover"/>
    <property type="evidence" value="ECO:0007669"/>
    <property type="project" value="TreeGrafter"/>
</dbReference>
<dbReference type="GO" id="GO:0004553">
    <property type="term" value="F:hydrolase activity, hydrolyzing O-glycosyl compounds"/>
    <property type="evidence" value="ECO:0007669"/>
    <property type="project" value="InterPro"/>
</dbReference>
<keyword evidence="3" id="KW-0326">Glycosidase</keyword>
<dbReference type="EMBL" id="AOII01000014">
    <property type="protein sequence ID" value="ELY82799.1"/>
    <property type="molecule type" value="Genomic_DNA"/>
</dbReference>
<evidence type="ECO:0000256" key="2">
    <source>
        <dbReference type="ARBA" id="ARBA00022801"/>
    </source>
</evidence>
<evidence type="ECO:0000256" key="3">
    <source>
        <dbReference type="ARBA" id="ARBA00023295"/>
    </source>
</evidence>
<dbReference type="SUPFAM" id="SSF51445">
    <property type="entry name" value="(Trans)glycosidases"/>
    <property type="match status" value="1"/>
</dbReference>
<organism evidence="5 6">
    <name type="scientific">Natrinema pallidum DSM 3751</name>
    <dbReference type="NCBI Taxonomy" id="1227495"/>
    <lineage>
        <taxon>Archaea</taxon>
        <taxon>Methanobacteriati</taxon>
        <taxon>Methanobacteriota</taxon>
        <taxon>Stenosarchaea group</taxon>
        <taxon>Halobacteria</taxon>
        <taxon>Halobacteriales</taxon>
        <taxon>Natrialbaceae</taxon>
        <taxon>Natrinema</taxon>
    </lineage>
</organism>
<evidence type="ECO:0000313" key="6">
    <source>
        <dbReference type="Proteomes" id="UP000011618"/>
    </source>
</evidence>
<dbReference type="InterPro" id="IPR017853">
    <property type="entry name" value="GH"/>
</dbReference>
<dbReference type="AlphaFoldDB" id="L9Z8U5"/>
<accession>L9Z8U5</accession>
<dbReference type="PANTHER" id="PTHR30480">
    <property type="entry name" value="BETA-HEXOSAMINIDASE-RELATED"/>
    <property type="match status" value="1"/>
</dbReference>
<comment type="similarity">
    <text evidence="1">Belongs to the glycosyl hydrolase 3 family.</text>
</comment>
<dbReference type="RefSeq" id="WP_006183766.1">
    <property type="nucleotide sequence ID" value="NZ_AOII01000014.1"/>
</dbReference>
<dbReference type="InterPro" id="IPR001764">
    <property type="entry name" value="Glyco_hydro_3_N"/>
</dbReference>
<dbReference type="Gene3D" id="3.20.20.300">
    <property type="entry name" value="Glycoside hydrolase, family 3, N-terminal domain"/>
    <property type="match status" value="1"/>
</dbReference>
<dbReference type="GO" id="GO:0005975">
    <property type="term" value="P:carbohydrate metabolic process"/>
    <property type="evidence" value="ECO:0007669"/>
    <property type="project" value="InterPro"/>
</dbReference>